<dbReference type="PANTHER" id="PTHR43066:SF26">
    <property type="entry name" value="RHOMBOID PROTEASE GLPG"/>
    <property type="match status" value="1"/>
</dbReference>
<feature type="transmembrane region" description="Helical" evidence="8">
    <location>
        <begin position="192"/>
        <end position="210"/>
    </location>
</feature>
<feature type="transmembrane region" description="Helical" evidence="8">
    <location>
        <begin position="63"/>
        <end position="87"/>
    </location>
</feature>
<dbReference type="GO" id="GO:0016020">
    <property type="term" value="C:membrane"/>
    <property type="evidence" value="ECO:0007669"/>
    <property type="project" value="UniProtKB-SubCell"/>
</dbReference>
<feature type="transmembrane region" description="Helical" evidence="8">
    <location>
        <begin position="165"/>
        <end position="185"/>
    </location>
</feature>
<evidence type="ECO:0000313" key="11">
    <source>
        <dbReference type="Proteomes" id="UP000664277"/>
    </source>
</evidence>
<keyword evidence="10" id="KW-0378">Hydrolase</keyword>
<evidence type="ECO:0000256" key="4">
    <source>
        <dbReference type="ARBA" id="ARBA00022692"/>
    </source>
</evidence>
<organism evidence="10 11">
    <name type="scientific">Candidatus Obscuribacter phosphatis</name>
    <dbReference type="NCBI Taxonomy" id="1906157"/>
    <lineage>
        <taxon>Bacteria</taxon>
        <taxon>Bacillati</taxon>
        <taxon>Candidatus Melainabacteria</taxon>
        <taxon>Candidatus Obscuribacterales</taxon>
        <taxon>Candidatus Obscuribacteraceae</taxon>
        <taxon>Candidatus Obscuribacter</taxon>
    </lineage>
</organism>
<keyword evidence="4 8" id="KW-0812">Transmembrane</keyword>
<gene>
    <name evidence="10" type="ORF">J0M35_10830</name>
</gene>
<feature type="domain" description="Peptidase S54 rhomboid" evidence="9">
    <location>
        <begin position="63"/>
        <end position="210"/>
    </location>
</feature>
<feature type="compositionally biased region" description="Basic residues" evidence="7">
    <location>
        <begin position="293"/>
        <end position="302"/>
    </location>
</feature>
<dbReference type="GO" id="GO:0006508">
    <property type="term" value="P:proteolysis"/>
    <property type="evidence" value="ECO:0007669"/>
    <property type="project" value="UniProtKB-KW"/>
</dbReference>
<dbReference type="Proteomes" id="UP000664277">
    <property type="component" value="Unassembled WGS sequence"/>
</dbReference>
<dbReference type="Gene3D" id="1.20.1540.10">
    <property type="entry name" value="Rhomboid-like"/>
    <property type="match status" value="1"/>
</dbReference>
<keyword evidence="3" id="KW-0997">Cell inner membrane</keyword>
<dbReference type="GO" id="GO:0004252">
    <property type="term" value="F:serine-type endopeptidase activity"/>
    <property type="evidence" value="ECO:0007669"/>
    <property type="project" value="InterPro"/>
</dbReference>
<dbReference type="PANTHER" id="PTHR43066">
    <property type="entry name" value="RHOMBOID-RELATED PROTEIN"/>
    <property type="match status" value="1"/>
</dbReference>
<sequence>MFPVSDENPTHTYPVVNHLLIFANIVAFIAQFLFLQGAAGEVLERQLMVVPARFLNHFSLTEFGTILSSMFMHGGLSHLFGNLWYLYIFGDNVEDRVGHTNYLLFYLCCGILADLAHIISDPSSTIGSLGASGAISGVLGAYLVLYPGVKVNTWISWYFRPKLDAWVLIGFWFVLQVASSAFSDLSGGGTAWFAHIGGFVGGIILLKFVLKDNERRTGSPYSYANVEKLPLPPFIAAFLVLYGLAAIGFSAYQHHAFRFQLQNIAPAVQPPSKALPQQAPHPDYSAAPSKNKTAGKHSHKVKSAASKSVK</sequence>
<feature type="transmembrane region" description="Helical" evidence="8">
    <location>
        <begin position="20"/>
        <end position="43"/>
    </location>
</feature>
<keyword evidence="6 8" id="KW-0472">Membrane</keyword>
<feature type="transmembrane region" description="Helical" evidence="8">
    <location>
        <begin position="230"/>
        <end position="252"/>
    </location>
</feature>
<evidence type="ECO:0000259" key="9">
    <source>
        <dbReference type="Pfam" id="PF01694"/>
    </source>
</evidence>
<evidence type="ECO:0000256" key="8">
    <source>
        <dbReference type="SAM" id="Phobius"/>
    </source>
</evidence>
<name>A0A8J7PD08_9BACT</name>
<evidence type="ECO:0000256" key="2">
    <source>
        <dbReference type="ARBA" id="ARBA00022475"/>
    </source>
</evidence>
<evidence type="ECO:0000256" key="6">
    <source>
        <dbReference type="ARBA" id="ARBA00023136"/>
    </source>
</evidence>
<evidence type="ECO:0000256" key="5">
    <source>
        <dbReference type="ARBA" id="ARBA00022989"/>
    </source>
</evidence>
<protein>
    <submittedName>
        <fullName evidence="10">Rhomboid family intramembrane serine protease</fullName>
    </submittedName>
</protein>
<dbReference type="SUPFAM" id="SSF144091">
    <property type="entry name" value="Rhomboid-like"/>
    <property type="match status" value="1"/>
</dbReference>
<evidence type="ECO:0000256" key="7">
    <source>
        <dbReference type="SAM" id="MobiDB-lite"/>
    </source>
</evidence>
<dbReference type="InterPro" id="IPR035952">
    <property type="entry name" value="Rhomboid-like_sf"/>
</dbReference>
<feature type="region of interest" description="Disordered" evidence="7">
    <location>
        <begin position="270"/>
        <end position="310"/>
    </location>
</feature>
<dbReference type="AlphaFoldDB" id="A0A8J7PD08"/>
<comment type="caution">
    <text evidence="10">The sequence shown here is derived from an EMBL/GenBank/DDBJ whole genome shotgun (WGS) entry which is preliminary data.</text>
</comment>
<evidence type="ECO:0000313" key="10">
    <source>
        <dbReference type="EMBL" id="MBN8660851.1"/>
    </source>
</evidence>
<comment type="subcellular location">
    <subcellularLocation>
        <location evidence="1">Membrane</location>
        <topology evidence="1">Multi-pass membrane protein</topology>
    </subcellularLocation>
</comment>
<evidence type="ECO:0000256" key="1">
    <source>
        <dbReference type="ARBA" id="ARBA00004141"/>
    </source>
</evidence>
<keyword evidence="5 8" id="KW-1133">Transmembrane helix</keyword>
<evidence type="ECO:0000256" key="3">
    <source>
        <dbReference type="ARBA" id="ARBA00022519"/>
    </source>
</evidence>
<feature type="transmembrane region" description="Helical" evidence="8">
    <location>
        <begin position="99"/>
        <end position="119"/>
    </location>
</feature>
<keyword evidence="2" id="KW-1003">Cell membrane</keyword>
<proteinExistence type="predicted"/>
<dbReference type="EMBL" id="JAFLCK010000014">
    <property type="protein sequence ID" value="MBN8660851.1"/>
    <property type="molecule type" value="Genomic_DNA"/>
</dbReference>
<reference evidence="10" key="1">
    <citation type="submission" date="2021-02" db="EMBL/GenBank/DDBJ databases">
        <title>Genome-Resolved Metagenomics of a Microbial Community Performing Photosynthetic Biological Nutrient Removal.</title>
        <authorList>
            <person name="Mcdaniel E.A."/>
        </authorList>
    </citation>
    <scope>NUCLEOTIDE SEQUENCE</scope>
    <source>
        <strain evidence="10">UWPOB_OBS1</strain>
    </source>
</reference>
<dbReference type="InterPro" id="IPR022764">
    <property type="entry name" value="Peptidase_S54_rhomboid_dom"/>
</dbReference>
<accession>A0A8J7PD08</accession>
<feature type="transmembrane region" description="Helical" evidence="8">
    <location>
        <begin position="126"/>
        <end position="145"/>
    </location>
</feature>
<dbReference type="Pfam" id="PF01694">
    <property type="entry name" value="Rhomboid"/>
    <property type="match status" value="1"/>
</dbReference>
<keyword evidence="10" id="KW-0645">Protease</keyword>